<proteinExistence type="predicted"/>
<feature type="domain" description="BTB" evidence="3">
    <location>
        <begin position="39"/>
        <end position="104"/>
    </location>
</feature>
<dbReference type="KEGG" id="ehx:EMIHUDRAFT_221122"/>
<dbReference type="CDD" id="cd18186">
    <property type="entry name" value="BTB_POZ_ZBTB_KLHL-like"/>
    <property type="match status" value="1"/>
</dbReference>
<dbReference type="Pfam" id="PF00651">
    <property type="entry name" value="BTB"/>
    <property type="match status" value="1"/>
</dbReference>
<dbReference type="Proteomes" id="UP000013827">
    <property type="component" value="Unassembled WGS sequence"/>
</dbReference>
<dbReference type="Gene3D" id="1.25.40.420">
    <property type="match status" value="1"/>
</dbReference>
<protein>
    <recommendedName>
        <fullName evidence="7">BTB domain-containing protein</fullName>
    </recommendedName>
</protein>
<dbReference type="PaxDb" id="2903-EOD04346"/>
<keyword evidence="1" id="KW-0880">Kelch repeat</keyword>
<keyword evidence="6" id="KW-1185">Reference proteome</keyword>
<keyword evidence="2" id="KW-0677">Repeat</keyword>
<dbReference type="PROSITE" id="PS50097">
    <property type="entry name" value="BTB"/>
    <property type="match status" value="1"/>
</dbReference>
<dbReference type="SMART" id="SM00875">
    <property type="entry name" value="BACK"/>
    <property type="match status" value="1"/>
</dbReference>
<dbReference type="InterPro" id="IPR011705">
    <property type="entry name" value="BACK"/>
</dbReference>
<dbReference type="GeneID" id="17250532"/>
<dbReference type="STRING" id="2903.R1D0L3"/>
<dbReference type="CDD" id="cd00121">
    <property type="entry name" value="MATH"/>
    <property type="match status" value="1"/>
</dbReference>
<dbReference type="Gene3D" id="3.30.710.10">
    <property type="entry name" value="Potassium Channel Kv1.1, Chain A"/>
    <property type="match status" value="1"/>
</dbReference>
<dbReference type="AlphaFoldDB" id="A0A0D3HZB1"/>
<dbReference type="SMART" id="SM00061">
    <property type="entry name" value="MATH"/>
    <property type="match status" value="1"/>
</dbReference>
<accession>A0A0D3HZB1</accession>
<dbReference type="InterPro" id="IPR008974">
    <property type="entry name" value="TRAF-like"/>
</dbReference>
<dbReference type="PANTHER" id="PTHR24412:SF489">
    <property type="entry name" value="RING FINGER DOMAIN AND KELCH REPEAT-CONTAINING PROTEIN DDB_G0271372"/>
    <property type="match status" value="1"/>
</dbReference>
<evidence type="ECO:0000313" key="6">
    <source>
        <dbReference type="Proteomes" id="UP000013827"/>
    </source>
</evidence>
<reference evidence="5" key="2">
    <citation type="submission" date="2024-10" db="UniProtKB">
        <authorList>
            <consortium name="EnsemblProtists"/>
        </authorList>
    </citation>
    <scope>IDENTIFICATION</scope>
</reference>
<sequence>MPKRAHDAVDDDQVAAVELSDGEPQPERQIALWRASTFCDATVVVEGRSFAAHRLVLASSDFMSTCLQSSMTEQTGRVELHDISASSFELVLEYLYTGKARVAVRSLVELLEAAAMLQVQPLVAELAKVLGAGLAGDNCLDLWATAARLGLPAVKPLKAACLKFACESFADVVSTTSFLSLSCPQLECLIRGRRVHASEETVFAAVIKWARAAQPSPGELSAILQHIHFRDMRPSFVSSEVLTEPLVAEHMQLVAKRLLSDQPQRRIHLEATGRVASLAYTWKVPSFSVSGDSEGRVYSPIFRSGGDEWQLKLSKGGEVEGYLGIFLICPNAVGDVTVKADFTLKLHNQTPRKSVQKWAEHEFKHTAKPHMGWINEDWGWQKFIELEKLSAGFLVDDTLTVEVSIERRNE</sequence>
<reference evidence="6" key="1">
    <citation type="journal article" date="2013" name="Nature">
        <title>Pan genome of the phytoplankton Emiliania underpins its global distribution.</title>
        <authorList>
            <person name="Read B.A."/>
            <person name="Kegel J."/>
            <person name="Klute M.J."/>
            <person name="Kuo A."/>
            <person name="Lefebvre S.C."/>
            <person name="Maumus F."/>
            <person name="Mayer C."/>
            <person name="Miller J."/>
            <person name="Monier A."/>
            <person name="Salamov A."/>
            <person name="Young J."/>
            <person name="Aguilar M."/>
            <person name="Claverie J.M."/>
            <person name="Frickenhaus S."/>
            <person name="Gonzalez K."/>
            <person name="Herman E.K."/>
            <person name="Lin Y.C."/>
            <person name="Napier J."/>
            <person name="Ogata H."/>
            <person name="Sarno A.F."/>
            <person name="Shmutz J."/>
            <person name="Schroeder D."/>
            <person name="de Vargas C."/>
            <person name="Verret F."/>
            <person name="von Dassow P."/>
            <person name="Valentin K."/>
            <person name="Van de Peer Y."/>
            <person name="Wheeler G."/>
            <person name="Dacks J.B."/>
            <person name="Delwiche C.F."/>
            <person name="Dyhrman S.T."/>
            <person name="Glockner G."/>
            <person name="John U."/>
            <person name="Richards T."/>
            <person name="Worden A.Z."/>
            <person name="Zhang X."/>
            <person name="Grigoriev I.V."/>
            <person name="Allen A.E."/>
            <person name="Bidle K."/>
            <person name="Borodovsky M."/>
            <person name="Bowler C."/>
            <person name="Brownlee C."/>
            <person name="Cock J.M."/>
            <person name="Elias M."/>
            <person name="Gladyshev V.N."/>
            <person name="Groth M."/>
            <person name="Guda C."/>
            <person name="Hadaegh A."/>
            <person name="Iglesias-Rodriguez M.D."/>
            <person name="Jenkins J."/>
            <person name="Jones B.M."/>
            <person name="Lawson T."/>
            <person name="Leese F."/>
            <person name="Lindquist E."/>
            <person name="Lobanov A."/>
            <person name="Lomsadze A."/>
            <person name="Malik S.B."/>
            <person name="Marsh M.E."/>
            <person name="Mackinder L."/>
            <person name="Mock T."/>
            <person name="Mueller-Roeber B."/>
            <person name="Pagarete A."/>
            <person name="Parker M."/>
            <person name="Probert I."/>
            <person name="Quesneville H."/>
            <person name="Raines C."/>
            <person name="Rensing S.A."/>
            <person name="Riano-Pachon D.M."/>
            <person name="Richier S."/>
            <person name="Rokitta S."/>
            <person name="Shiraiwa Y."/>
            <person name="Soanes D.M."/>
            <person name="van der Giezen M."/>
            <person name="Wahlund T.M."/>
            <person name="Williams B."/>
            <person name="Wilson W."/>
            <person name="Wolfe G."/>
            <person name="Wurch L.L."/>
        </authorList>
    </citation>
    <scope>NUCLEOTIDE SEQUENCE</scope>
</reference>
<dbReference type="SUPFAM" id="SSF49599">
    <property type="entry name" value="TRAF domain-like"/>
    <property type="match status" value="1"/>
</dbReference>
<dbReference type="SMART" id="SM00225">
    <property type="entry name" value="BTB"/>
    <property type="match status" value="1"/>
</dbReference>
<evidence type="ECO:0000259" key="3">
    <source>
        <dbReference type="PROSITE" id="PS50097"/>
    </source>
</evidence>
<dbReference type="PANTHER" id="PTHR24412">
    <property type="entry name" value="KELCH PROTEIN"/>
    <property type="match status" value="1"/>
</dbReference>
<evidence type="ECO:0000256" key="1">
    <source>
        <dbReference type="ARBA" id="ARBA00022441"/>
    </source>
</evidence>
<name>A0A0D3HZB1_EMIH1</name>
<organism evidence="5 6">
    <name type="scientific">Emiliania huxleyi (strain CCMP1516)</name>
    <dbReference type="NCBI Taxonomy" id="280463"/>
    <lineage>
        <taxon>Eukaryota</taxon>
        <taxon>Haptista</taxon>
        <taxon>Haptophyta</taxon>
        <taxon>Prymnesiophyceae</taxon>
        <taxon>Isochrysidales</taxon>
        <taxon>Noelaerhabdaceae</taxon>
        <taxon>Emiliania</taxon>
    </lineage>
</organism>
<dbReference type="PROSITE" id="PS50144">
    <property type="entry name" value="MATH"/>
    <property type="match status" value="1"/>
</dbReference>
<feature type="domain" description="MATH" evidence="4">
    <location>
        <begin position="277"/>
        <end position="405"/>
    </location>
</feature>
<dbReference type="InterPro" id="IPR000210">
    <property type="entry name" value="BTB/POZ_dom"/>
</dbReference>
<dbReference type="Pfam" id="PF07707">
    <property type="entry name" value="BACK"/>
    <property type="match status" value="1"/>
</dbReference>
<evidence type="ECO:0000259" key="4">
    <source>
        <dbReference type="PROSITE" id="PS50144"/>
    </source>
</evidence>
<dbReference type="Gene3D" id="2.60.210.10">
    <property type="entry name" value="Apoptosis, Tumor Necrosis Factor Receptor Associated Protein 2, Chain A"/>
    <property type="match status" value="1"/>
</dbReference>
<dbReference type="Pfam" id="PF22486">
    <property type="entry name" value="MATH_2"/>
    <property type="match status" value="1"/>
</dbReference>
<dbReference type="EnsemblProtists" id="EOD04346">
    <property type="protein sequence ID" value="EOD04346"/>
    <property type="gene ID" value="EMIHUDRAFT_221122"/>
</dbReference>
<evidence type="ECO:0000256" key="2">
    <source>
        <dbReference type="ARBA" id="ARBA00022737"/>
    </source>
</evidence>
<dbReference type="eggNOG" id="KOG4441">
    <property type="taxonomic scope" value="Eukaryota"/>
</dbReference>
<dbReference type="InterPro" id="IPR011333">
    <property type="entry name" value="SKP1/BTB/POZ_sf"/>
</dbReference>
<dbReference type="InterPro" id="IPR002083">
    <property type="entry name" value="MATH/TRAF_dom"/>
</dbReference>
<dbReference type="HOGENOM" id="CLU_664685_0_0_1"/>
<evidence type="ECO:0008006" key="7">
    <source>
        <dbReference type="Google" id="ProtNLM"/>
    </source>
</evidence>
<dbReference type="RefSeq" id="XP_005756775.1">
    <property type="nucleotide sequence ID" value="XM_005756718.1"/>
</dbReference>
<dbReference type="SUPFAM" id="SSF54695">
    <property type="entry name" value="POZ domain"/>
    <property type="match status" value="1"/>
</dbReference>
<evidence type="ECO:0000313" key="5">
    <source>
        <dbReference type="EnsemblProtists" id="EOD04346"/>
    </source>
</evidence>